<keyword evidence="2" id="KW-0489">Methyltransferase</keyword>
<keyword evidence="4" id="KW-0949">S-adenosyl-L-methionine</keyword>
<evidence type="ECO:0000256" key="5">
    <source>
        <dbReference type="ARBA" id="ARBA00022747"/>
    </source>
</evidence>
<feature type="domain" description="Restriction endonuclease type I HsdR N-terminal" evidence="8">
    <location>
        <begin position="23"/>
        <end position="134"/>
    </location>
</feature>
<dbReference type="SUPFAM" id="SSF53335">
    <property type="entry name" value="S-adenosyl-L-methionine-dependent methyltransferases"/>
    <property type="match status" value="1"/>
</dbReference>
<dbReference type="InterPro" id="IPR025931">
    <property type="entry name" value="TaqI_C"/>
</dbReference>
<protein>
    <recommendedName>
        <fullName evidence="1">site-specific DNA-methyltransferase (adenine-specific)</fullName>
        <ecNumber evidence="1">2.1.1.72</ecNumber>
    </recommendedName>
</protein>
<evidence type="ECO:0000313" key="12">
    <source>
        <dbReference type="Proteomes" id="UP000204391"/>
    </source>
</evidence>
<dbReference type="InterPro" id="IPR029063">
    <property type="entry name" value="SAM-dependent_MTases_sf"/>
</dbReference>
<organism evidence="11 12">
    <name type="scientific">Virgibacillus necropolis</name>
    <dbReference type="NCBI Taxonomy" id="163877"/>
    <lineage>
        <taxon>Bacteria</taxon>
        <taxon>Bacillati</taxon>
        <taxon>Bacillota</taxon>
        <taxon>Bacilli</taxon>
        <taxon>Bacillales</taxon>
        <taxon>Bacillaceae</taxon>
        <taxon>Virgibacillus</taxon>
    </lineage>
</organism>
<dbReference type="GO" id="GO:0005524">
    <property type="term" value="F:ATP binding"/>
    <property type="evidence" value="ECO:0007669"/>
    <property type="project" value="UniProtKB-KW"/>
</dbReference>
<dbReference type="Pfam" id="PF04313">
    <property type="entry name" value="HSDR_N"/>
    <property type="match status" value="1"/>
</dbReference>
<gene>
    <name evidence="11" type="ORF">CFK40_15540</name>
</gene>
<dbReference type="OrthoDB" id="32195at2"/>
<dbReference type="GO" id="GO:0003677">
    <property type="term" value="F:DNA binding"/>
    <property type="evidence" value="ECO:0007669"/>
    <property type="project" value="UniProtKB-KW"/>
</dbReference>
<evidence type="ECO:0000256" key="4">
    <source>
        <dbReference type="ARBA" id="ARBA00022691"/>
    </source>
</evidence>
<reference evidence="11 12" key="1">
    <citation type="journal article" date="2003" name="Int. J. Syst. Evol. Microbiol.">
        <title>Virgibacillus carmonensis sp. nov., Virgibacillus necropolis sp. nov. and Virgibacillus picturae sp. nov., three novel species isolated from deteriorated mural paintings, transfer of the species of the genus salibacillus to Virgibacillus, as Virgibacillus marismortui comb. nov. and Virgibacillus salexigens comb. nov., and emended description of the genus Virgibacillus.</title>
        <authorList>
            <person name="Heyrman J."/>
            <person name="Logan N.A."/>
            <person name="Busse H.J."/>
            <person name="Balcaen A."/>
            <person name="Lebbe L."/>
            <person name="Rodriguez-Diaz M."/>
            <person name="Swings J."/>
            <person name="De Vos P."/>
        </authorList>
    </citation>
    <scope>NUCLEOTIDE SEQUENCE [LARGE SCALE GENOMIC DNA]</scope>
    <source>
        <strain evidence="11 12">LMG 19488</strain>
    </source>
</reference>
<evidence type="ECO:0000256" key="6">
    <source>
        <dbReference type="ARBA" id="ARBA00023125"/>
    </source>
</evidence>
<dbReference type="Gene3D" id="3.90.220.10">
    <property type="entry name" value="Adenine-n6-DNA-methyltransferase Taqi, Chain A, domain 2"/>
    <property type="match status" value="1"/>
</dbReference>
<dbReference type="EMBL" id="CP022437">
    <property type="protein sequence ID" value="ASN06332.1"/>
    <property type="molecule type" value="Genomic_DNA"/>
</dbReference>
<dbReference type="InterPro" id="IPR002052">
    <property type="entry name" value="DNA_methylase_N6_adenine_CS"/>
</dbReference>
<dbReference type="Gene3D" id="3.90.1570.30">
    <property type="match status" value="1"/>
</dbReference>
<dbReference type="REBASE" id="212386">
    <property type="entry name" value="Vne19488ORF15540P"/>
</dbReference>
<dbReference type="GO" id="GO:0009035">
    <property type="term" value="F:type I site-specific deoxyribonuclease activity"/>
    <property type="evidence" value="ECO:0007669"/>
    <property type="project" value="UniProtKB-EC"/>
</dbReference>
<dbReference type="InterPro" id="IPR011639">
    <property type="entry name" value="MethylTrfase_TaqI-like_dom"/>
</dbReference>
<evidence type="ECO:0000256" key="7">
    <source>
        <dbReference type="ARBA" id="ARBA00047942"/>
    </source>
</evidence>
<evidence type="ECO:0000259" key="10">
    <source>
        <dbReference type="Pfam" id="PF12950"/>
    </source>
</evidence>
<keyword evidence="5" id="KW-0680">Restriction system</keyword>
<feature type="domain" description="Type II methyltransferase M.TaqI-like" evidence="9">
    <location>
        <begin position="465"/>
        <end position="648"/>
    </location>
</feature>
<comment type="catalytic activity">
    <reaction evidence="7">
        <text>a 2'-deoxyadenosine in DNA + S-adenosyl-L-methionine = an N(6)-methyl-2'-deoxyadenosine in DNA + S-adenosyl-L-homocysteine + H(+)</text>
        <dbReference type="Rhea" id="RHEA:15197"/>
        <dbReference type="Rhea" id="RHEA-COMP:12418"/>
        <dbReference type="Rhea" id="RHEA-COMP:12419"/>
        <dbReference type="ChEBI" id="CHEBI:15378"/>
        <dbReference type="ChEBI" id="CHEBI:57856"/>
        <dbReference type="ChEBI" id="CHEBI:59789"/>
        <dbReference type="ChEBI" id="CHEBI:90615"/>
        <dbReference type="ChEBI" id="CHEBI:90616"/>
        <dbReference type="EC" id="2.1.1.72"/>
    </reaction>
</comment>
<dbReference type="InterPro" id="IPR007409">
    <property type="entry name" value="Restrct_endonuc_type1_HsdR_N"/>
</dbReference>
<dbReference type="EC" id="2.1.1.72" evidence="1"/>
<dbReference type="InterPro" id="IPR050953">
    <property type="entry name" value="N4_N6_ade-DNA_methylase"/>
</dbReference>
<dbReference type="KEGG" id="vne:CFK40_15540"/>
<dbReference type="GO" id="GO:0009307">
    <property type="term" value="P:DNA restriction-modification system"/>
    <property type="evidence" value="ECO:0007669"/>
    <property type="project" value="UniProtKB-KW"/>
</dbReference>
<dbReference type="GO" id="GO:0032259">
    <property type="term" value="P:methylation"/>
    <property type="evidence" value="ECO:0007669"/>
    <property type="project" value="UniProtKB-KW"/>
</dbReference>
<feature type="domain" description="TaqI-like C-terminal specificity" evidence="10">
    <location>
        <begin position="753"/>
        <end position="869"/>
    </location>
</feature>
<evidence type="ECO:0000256" key="1">
    <source>
        <dbReference type="ARBA" id="ARBA00011900"/>
    </source>
</evidence>
<dbReference type="Pfam" id="PF07669">
    <property type="entry name" value="Eco57I"/>
    <property type="match status" value="1"/>
</dbReference>
<proteinExistence type="predicted"/>
<keyword evidence="3" id="KW-0808">Transferase</keyword>
<evidence type="ECO:0000256" key="2">
    <source>
        <dbReference type="ARBA" id="ARBA00022603"/>
    </source>
</evidence>
<dbReference type="AlphaFoldDB" id="A0A221MFE0"/>
<evidence type="ECO:0000259" key="8">
    <source>
        <dbReference type="Pfam" id="PF04313"/>
    </source>
</evidence>
<dbReference type="Gene3D" id="3.40.50.150">
    <property type="entry name" value="Vaccinia Virus protein VP39"/>
    <property type="match status" value="1"/>
</dbReference>
<dbReference type="Pfam" id="PF12950">
    <property type="entry name" value="TaqI_C"/>
    <property type="match status" value="1"/>
</dbReference>
<name>A0A221MFE0_9BACI</name>
<dbReference type="PROSITE" id="PS00092">
    <property type="entry name" value="N6_MTASE"/>
    <property type="match status" value="1"/>
</dbReference>
<dbReference type="InterPro" id="IPR023135">
    <property type="entry name" value="N6_DNA_MeTrfase_TaqI_C"/>
</dbReference>
<evidence type="ECO:0000256" key="3">
    <source>
        <dbReference type="ARBA" id="ARBA00022679"/>
    </source>
</evidence>
<dbReference type="Proteomes" id="UP000204391">
    <property type="component" value="Chromosome"/>
</dbReference>
<keyword evidence="12" id="KW-1185">Reference proteome</keyword>
<dbReference type="PRINTS" id="PR00507">
    <property type="entry name" value="N12N6MTFRASE"/>
</dbReference>
<dbReference type="GO" id="GO:0009007">
    <property type="term" value="F:site-specific DNA-methyltransferase (adenine-specific) activity"/>
    <property type="evidence" value="ECO:0007669"/>
    <property type="project" value="UniProtKB-EC"/>
</dbReference>
<sequence>MIGIDNLVSKFDEHQDNYRSNSYNEAQLRKEFIDPFFSILGWDVINKQGYAQNYKEVIHEDSIKIGQINKAPDYCFRYGGARKFFVETKRPLINIKESSSAAYQLRRYGWSANLPLCILTNFEEFSVYNCTIKPQKNDRASIARVHYFKYKDYSTKWNKISSMFSKESIPKGLFDKLIESAKDKHGEDTVDKAFLLQIENWRLMLAKNIYQNNSNIDQTQLNFSVQVTLNRIIFLRICEGRNIEKYGSLKELQNKNKVYPKLLKLFRKADKRYNSGIFHFEKNKYILSMPDYLTPNIKIDDNVINTILKELYFPDSPYEFSVIPSFILGQVYEQFLGKRIKISDNRIQVEDKPEIKKTGGVYYTTSNIVNIMVDLTLKEQLLNQKVPNINENKDNSSPFTIIDPACGSGSFLIIVYDYLLNWYLNYYQNNNPEEIAKSNSPQIYKDTKNEWRLTLSEKKRILTTHIYGVDIDPQAVEVAKMSLLLKVIEGETEESLITVTDRLLPSLEKNIKCGNAIIDTNFYTQYPMDKNERHRINVFNWKEEFPEIFNENTSGFDLVIGNPPWISLSGKFGVDVYSDNEIEYLIKKYNGNPTIPNLYEYFVSKGLSIMKNGGYFSFIVPDRLGFNDQFIELRKEILQTKKLNNLIYRIPFPGITADTLIFTITNEIAKSEHYTTIEIDGDSKVNILQSELLKNDKYKFECYKNKETMKLINKVWNGENIRLVSDIFQVTSGFGGKSKLIQVEKTSQNQISIVKGDSVQRYMTKQNYWFEFKAENLTGRTKDKNKLGANPKILIRKTGNKIIANVDYSGIFPEQSLYFLFDNNTQLDYKYYLGVLNSSLITFYVQNRLLTNKNSMPQLKTNDLKQIPLHVKELNDNHFAIMHNEIVDNVDKLIDLYKNQISTITSHELNVNRRIIKSYETRIDEIVYELYGITEEELMLINF</sequence>
<evidence type="ECO:0000259" key="9">
    <source>
        <dbReference type="Pfam" id="PF07669"/>
    </source>
</evidence>
<evidence type="ECO:0000313" key="11">
    <source>
        <dbReference type="EMBL" id="ASN06332.1"/>
    </source>
</evidence>
<dbReference type="PANTHER" id="PTHR33841">
    <property type="entry name" value="DNA METHYLTRANSFERASE YEEA-RELATED"/>
    <property type="match status" value="1"/>
</dbReference>
<dbReference type="RefSeq" id="WP_089533330.1">
    <property type="nucleotide sequence ID" value="NZ_CP022437.1"/>
</dbReference>
<accession>A0A221MFE0</accession>
<keyword evidence="6" id="KW-0238">DNA-binding</keyword>
<dbReference type="PANTHER" id="PTHR33841:SF1">
    <property type="entry name" value="DNA METHYLTRANSFERASE A"/>
    <property type="match status" value="1"/>
</dbReference>